<gene>
    <name evidence="4" type="ORF">FOA43_004203</name>
</gene>
<dbReference type="GO" id="GO:0005871">
    <property type="term" value="C:kinesin complex"/>
    <property type="evidence" value="ECO:0007669"/>
    <property type="project" value="TreeGrafter"/>
</dbReference>
<dbReference type="GO" id="GO:0000776">
    <property type="term" value="C:kinetochore"/>
    <property type="evidence" value="ECO:0007669"/>
    <property type="project" value="TreeGrafter"/>
</dbReference>
<evidence type="ECO:0000313" key="4">
    <source>
        <dbReference type="EMBL" id="QPG76809.1"/>
    </source>
</evidence>
<evidence type="ECO:0000256" key="2">
    <source>
        <dbReference type="ARBA" id="ARBA00023054"/>
    </source>
</evidence>
<feature type="coiled-coil region" evidence="3">
    <location>
        <begin position="125"/>
        <end position="173"/>
    </location>
</feature>
<dbReference type="GO" id="GO:0007020">
    <property type="term" value="P:microtubule nucleation"/>
    <property type="evidence" value="ECO:0007669"/>
    <property type="project" value="TreeGrafter"/>
</dbReference>
<keyword evidence="2 3" id="KW-0175">Coiled coil</keyword>
<dbReference type="EMBL" id="CP064815">
    <property type="protein sequence ID" value="QPG76809.1"/>
    <property type="molecule type" value="Genomic_DNA"/>
</dbReference>
<dbReference type="PANTHER" id="PTHR10921">
    <property type="entry name" value="NUCLEAR DISTRIBUTION PROTEIN NUDE HOMOLOG 1"/>
    <property type="match status" value="1"/>
</dbReference>
<dbReference type="GO" id="GO:0051642">
    <property type="term" value="P:centrosome localization"/>
    <property type="evidence" value="ECO:0007669"/>
    <property type="project" value="TreeGrafter"/>
</dbReference>
<evidence type="ECO:0000313" key="5">
    <source>
        <dbReference type="Proteomes" id="UP000662931"/>
    </source>
</evidence>
<name>A0A875SB86_EENNA</name>
<protein>
    <submittedName>
        <fullName evidence="4">Uncharacterized protein</fullName>
    </submittedName>
</protein>
<dbReference type="GO" id="GO:0007059">
    <property type="term" value="P:chromosome segregation"/>
    <property type="evidence" value="ECO:0007669"/>
    <property type="project" value="TreeGrafter"/>
</dbReference>
<dbReference type="Gene3D" id="6.10.250.1080">
    <property type="match status" value="1"/>
</dbReference>
<accession>A0A875SB86</accession>
<dbReference type="InterPro" id="IPR033494">
    <property type="entry name" value="NUDE"/>
</dbReference>
<organism evidence="4 5">
    <name type="scientific">Eeniella nana</name>
    <name type="common">Yeast</name>
    <name type="synonym">Brettanomyces nanus</name>
    <dbReference type="NCBI Taxonomy" id="13502"/>
    <lineage>
        <taxon>Eukaryota</taxon>
        <taxon>Fungi</taxon>
        <taxon>Dikarya</taxon>
        <taxon>Ascomycota</taxon>
        <taxon>Saccharomycotina</taxon>
        <taxon>Pichiomycetes</taxon>
        <taxon>Pichiales</taxon>
        <taxon>Pichiaceae</taxon>
        <taxon>Brettanomyces</taxon>
    </lineage>
</organism>
<dbReference type="RefSeq" id="XP_038780374.1">
    <property type="nucleotide sequence ID" value="XM_038924446.1"/>
</dbReference>
<proteinExistence type="inferred from homology"/>
<keyword evidence="5" id="KW-1185">Reference proteome</keyword>
<dbReference type="KEGG" id="bnn:FOA43_004203"/>
<dbReference type="GO" id="GO:0000132">
    <property type="term" value="P:establishment of mitotic spindle orientation"/>
    <property type="evidence" value="ECO:0007669"/>
    <property type="project" value="TreeGrafter"/>
</dbReference>
<evidence type="ECO:0000256" key="1">
    <source>
        <dbReference type="ARBA" id="ARBA00007429"/>
    </source>
</evidence>
<reference evidence="4" key="1">
    <citation type="submission" date="2020-10" db="EMBL/GenBank/DDBJ databases">
        <authorList>
            <person name="Roach M.J.R."/>
        </authorList>
    </citation>
    <scope>NUCLEOTIDE SEQUENCE</scope>
    <source>
        <strain evidence="4">CBS 1945</strain>
    </source>
</reference>
<evidence type="ECO:0000256" key="3">
    <source>
        <dbReference type="SAM" id="Coils"/>
    </source>
</evidence>
<dbReference type="GO" id="GO:0008017">
    <property type="term" value="F:microtubule binding"/>
    <property type="evidence" value="ECO:0007669"/>
    <property type="project" value="InterPro"/>
</dbReference>
<dbReference type="PANTHER" id="PTHR10921:SF1">
    <property type="entry name" value="NUCLEAR DISTRIBUTION PROTEIN NUDE HOMOLOG"/>
    <property type="match status" value="1"/>
</dbReference>
<dbReference type="GO" id="GO:0047496">
    <property type="term" value="P:vesicle transport along microtubule"/>
    <property type="evidence" value="ECO:0007669"/>
    <property type="project" value="TreeGrafter"/>
</dbReference>
<dbReference type="OrthoDB" id="5877028at2759"/>
<comment type="similarity">
    <text evidence="1">Belongs to the nudE family.</text>
</comment>
<dbReference type="GeneID" id="62197603"/>
<sequence>MVDQTKYKNLNREELLDKLGELEEEFVAFHDESKELEEFLESELDRTCSRMKQLETLIENKGNETKEWRTKVIKMNQELQKLREMKMKTVNDTESKIKQLSKSVVNLEVINDTVKNDLRIKDTRLEDEIEKSNAYVERIAVLENDLYIQNENLDRSNRQNSELQRQLDTQVQESKLLDKKVKRLQKILHLATMNRDSIRVSKYQTPPVK</sequence>
<dbReference type="Proteomes" id="UP000662931">
    <property type="component" value="Chromosome 4"/>
</dbReference>
<dbReference type="AlphaFoldDB" id="A0A875SB86"/>